<dbReference type="AlphaFoldDB" id="A0A3G8JV12"/>
<dbReference type="KEGG" id="gom:D7316_04602"/>
<keyword evidence="2" id="KW-1133">Transmembrane helix</keyword>
<dbReference type="Proteomes" id="UP000271469">
    <property type="component" value="Chromosome"/>
</dbReference>
<protein>
    <submittedName>
        <fullName evidence="3">Uncharacterized protein</fullName>
    </submittedName>
</protein>
<organism evidence="3 4">
    <name type="scientific">Gordonia insulae</name>
    <dbReference type="NCBI Taxonomy" id="2420509"/>
    <lineage>
        <taxon>Bacteria</taxon>
        <taxon>Bacillati</taxon>
        <taxon>Actinomycetota</taxon>
        <taxon>Actinomycetes</taxon>
        <taxon>Mycobacteriales</taxon>
        <taxon>Gordoniaceae</taxon>
        <taxon>Gordonia</taxon>
    </lineage>
</organism>
<feature type="compositionally biased region" description="Pro residues" evidence="1">
    <location>
        <begin position="171"/>
        <end position="182"/>
    </location>
</feature>
<accession>A0A3G8JV12</accession>
<feature type="region of interest" description="Disordered" evidence="1">
    <location>
        <begin position="162"/>
        <end position="241"/>
    </location>
</feature>
<reference evidence="3 4" key="1">
    <citation type="submission" date="2018-11" db="EMBL/GenBank/DDBJ databases">
        <title>Gordonia insulae sp. nov., isolated from an island soil.</title>
        <authorList>
            <person name="Kim Y.S."/>
            <person name="Kim S.B."/>
        </authorList>
    </citation>
    <scope>NUCLEOTIDE SEQUENCE [LARGE SCALE GENOMIC DNA]</scope>
    <source>
        <strain evidence="3 4">MMS17-SY073</strain>
    </source>
</reference>
<name>A0A3G8JV12_9ACTN</name>
<feature type="transmembrane region" description="Helical" evidence="2">
    <location>
        <begin position="76"/>
        <end position="97"/>
    </location>
</feature>
<feature type="transmembrane region" description="Helical" evidence="2">
    <location>
        <begin position="104"/>
        <end position="126"/>
    </location>
</feature>
<evidence type="ECO:0000313" key="3">
    <source>
        <dbReference type="EMBL" id="AZG47990.1"/>
    </source>
</evidence>
<keyword evidence="2" id="KW-0472">Membrane</keyword>
<feature type="transmembrane region" description="Helical" evidence="2">
    <location>
        <begin position="21"/>
        <end position="41"/>
    </location>
</feature>
<dbReference type="RefSeq" id="WP_124710270.1">
    <property type="nucleotide sequence ID" value="NZ_CP033972.1"/>
</dbReference>
<dbReference type="OrthoDB" id="4375088at2"/>
<evidence type="ECO:0000313" key="4">
    <source>
        <dbReference type="Proteomes" id="UP000271469"/>
    </source>
</evidence>
<feature type="transmembrane region" description="Helical" evidence="2">
    <location>
        <begin position="132"/>
        <end position="152"/>
    </location>
</feature>
<sequence>MTAPIHPAPAEPGTRPARPDAVTIATELWVVVILGQIVAFIGQYPSLRDAWERQVRTLPADTPQQQVDMLNSGGTLIVVLSIFAVALTAISAGLVLLTRNGYNWARIVVAAMGVFIAVNLVFTLFGDVEPRWAMIPMVISGVAAIGASVLLLRRESEKYCREMAEHRRRPPQYPTGPPPGSPPWHNGQGHNGQGQPGPGYHQSAGQPWTYGDGQNQHPGYPPHGPASPNRPNEGNESRGES</sequence>
<gene>
    <name evidence="3" type="ORF">D7316_04602</name>
</gene>
<proteinExistence type="predicted"/>
<keyword evidence="2" id="KW-0812">Transmembrane</keyword>
<dbReference type="EMBL" id="CP033972">
    <property type="protein sequence ID" value="AZG47990.1"/>
    <property type="molecule type" value="Genomic_DNA"/>
</dbReference>
<evidence type="ECO:0000256" key="1">
    <source>
        <dbReference type="SAM" id="MobiDB-lite"/>
    </source>
</evidence>
<keyword evidence="4" id="KW-1185">Reference proteome</keyword>
<evidence type="ECO:0000256" key="2">
    <source>
        <dbReference type="SAM" id="Phobius"/>
    </source>
</evidence>